<name>A0A7J7XZN7_MYOMY</name>
<comment type="caution">
    <text evidence="1">The sequence shown here is derived from an EMBL/GenBank/DDBJ whole genome shotgun (WGS) entry which is preliminary data.</text>
</comment>
<protein>
    <submittedName>
        <fullName evidence="1">Uncharacterized protein</fullName>
    </submittedName>
</protein>
<accession>A0A7J7XZN7</accession>
<organism evidence="1 2">
    <name type="scientific">Myotis myotis</name>
    <name type="common">Greater mouse-eared bat</name>
    <name type="synonym">Vespertilio myotis</name>
    <dbReference type="NCBI Taxonomy" id="51298"/>
    <lineage>
        <taxon>Eukaryota</taxon>
        <taxon>Metazoa</taxon>
        <taxon>Chordata</taxon>
        <taxon>Craniata</taxon>
        <taxon>Vertebrata</taxon>
        <taxon>Euteleostomi</taxon>
        <taxon>Mammalia</taxon>
        <taxon>Eutheria</taxon>
        <taxon>Laurasiatheria</taxon>
        <taxon>Chiroptera</taxon>
        <taxon>Yangochiroptera</taxon>
        <taxon>Vespertilionidae</taxon>
        <taxon>Myotis</taxon>
    </lineage>
</organism>
<evidence type="ECO:0000313" key="1">
    <source>
        <dbReference type="EMBL" id="KAF6355197.1"/>
    </source>
</evidence>
<keyword evidence="2" id="KW-1185">Reference proteome</keyword>
<evidence type="ECO:0000313" key="2">
    <source>
        <dbReference type="Proteomes" id="UP000527355"/>
    </source>
</evidence>
<dbReference type="Proteomes" id="UP000527355">
    <property type="component" value="Unassembled WGS sequence"/>
</dbReference>
<gene>
    <name evidence="1" type="ORF">mMyoMyo1_011387</name>
</gene>
<dbReference type="EMBL" id="JABWUV010000005">
    <property type="protein sequence ID" value="KAF6355197.1"/>
    <property type="molecule type" value="Genomic_DNA"/>
</dbReference>
<proteinExistence type="predicted"/>
<dbReference type="AlphaFoldDB" id="A0A7J7XZN7"/>
<reference evidence="1 2" key="1">
    <citation type="journal article" date="2020" name="Nature">
        <title>Six reference-quality genomes reveal evolution of bat adaptations.</title>
        <authorList>
            <person name="Jebb D."/>
            <person name="Huang Z."/>
            <person name="Pippel M."/>
            <person name="Hughes G.M."/>
            <person name="Lavrichenko K."/>
            <person name="Devanna P."/>
            <person name="Winkler S."/>
            <person name="Jermiin L.S."/>
            <person name="Skirmuntt E.C."/>
            <person name="Katzourakis A."/>
            <person name="Burkitt-Gray L."/>
            <person name="Ray D.A."/>
            <person name="Sullivan K.A.M."/>
            <person name="Roscito J.G."/>
            <person name="Kirilenko B.M."/>
            <person name="Davalos L.M."/>
            <person name="Corthals A.P."/>
            <person name="Power M.L."/>
            <person name="Jones G."/>
            <person name="Ransome R.D."/>
            <person name="Dechmann D.K.N."/>
            <person name="Locatelli A.G."/>
            <person name="Puechmaille S.J."/>
            <person name="Fedrigo O."/>
            <person name="Jarvis E.D."/>
            <person name="Hiller M."/>
            <person name="Vernes S.C."/>
            <person name="Myers E.W."/>
            <person name="Teeling E.C."/>
        </authorList>
    </citation>
    <scope>NUCLEOTIDE SEQUENCE [LARGE SCALE GENOMIC DNA]</scope>
    <source>
        <strain evidence="1">MMyoMyo1</strain>
        <tissue evidence="1">Flight muscle</tissue>
    </source>
</reference>
<sequence>MWTLLKVCLNLPAFQRLLIHELSIQNIYFLMKDCSLVGQPQIFNLLLNLRRSSMVEYMLQKYFYHLAFNWYVLSVFYSKEPSISNRCASLSHQNVCSSNSTHFLAVRLTQSFWKTLGINSLWQCHRVKMITFFQKTQWCVEQMLQAY</sequence>